<dbReference type="GO" id="GO:0016811">
    <property type="term" value="F:hydrolase activity, acting on carbon-nitrogen (but not peptide) bonds, in linear amides"/>
    <property type="evidence" value="ECO:0007669"/>
    <property type="project" value="TreeGrafter"/>
</dbReference>
<dbReference type="PANTHER" id="PTHR43674">
    <property type="entry name" value="NITRILASE C965.09-RELATED"/>
    <property type="match status" value="1"/>
</dbReference>
<evidence type="ECO:0000259" key="2">
    <source>
        <dbReference type="PROSITE" id="PS50263"/>
    </source>
</evidence>
<evidence type="ECO:0000313" key="4">
    <source>
        <dbReference type="Proteomes" id="UP000053342"/>
    </source>
</evidence>
<dbReference type="AlphaFoldDB" id="A0A0D2D222"/>
<dbReference type="RefSeq" id="XP_016256501.1">
    <property type="nucleotide sequence ID" value="XM_016413104.1"/>
</dbReference>
<sequence length="161" mass="18208">MYKVALIQLHPQPGQIEHNYAQAVAFIRQAATDESDLAVLTDSIWAICLVPGSFLEKHQHQDAQKWILMDVTYFIDKSGQIAGRYAKKNPWHPERPFTSGSKHDAHVAFNTPLGKVGLLICWDLAFPDAFRELVSQGAKIIVLPPFWTVTSRPKRRPHTNP</sequence>
<gene>
    <name evidence="3" type="ORF">PV06_11434</name>
</gene>
<dbReference type="OrthoDB" id="412018at2759"/>
<dbReference type="InterPro" id="IPR036526">
    <property type="entry name" value="C-N_Hydrolase_sf"/>
</dbReference>
<feature type="domain" description="CN hydrolase" evidence="2">
    <location>
        <begin position="2"/>
        <end position="161"/>
    </location>
</feature>
<name>A0A0D2D222_9EURO</name>
<keyword evidence="1" id="KW-0378">Hydrolase</keyword>
<keyword evidence="4" id="KW-1185">Reference proteome</keyword>
<dbReference type="Proteomes" id="UP000053342">
    <property type="component" value="Unassembled WGS sequence"/>
</dbReference>
<dbReference type="Pfam" id="PF00795">
    <property type="entry name" value="CN_hydrolase"/>
    <property type="match status" value="1"/>
</dbReference>
<dbReference type="InterPro" id="IPR003010">
    <property type="entry name" value="C-N_Hydrolase"/>
</dbReference>
<dbReference type="PROSITE" id="PS50263">
    <property type="entry name" value="CN_HYDROLASE"/>
    <property type="match status" value="1"/>
</dbReference>
<dbReference type="CDD" id="cd07197">
    <property type="entry name" value="nitrilase"/>
    <property type="match status" value="1"/>
</dbReference>
<dbReference type="STRING" id="215243.A0A0D2D222"/>
<dbReference type="SUPFAM" id="SSF56317">
    <property type="entry name" value="Carbon-nitrogen hydrolase"/>
    <property type="match status" value="1"/>
</dbReference>
<dbReference type="PANTHER" id="PTHR43674:SF16">
    <property type="entry name" value="CARBON-NITROGEN FAMILY, PUTATIVE (AFU_ORTHOLOGUE AFUA_5G02350)-RELATED"/>
    <property type="match status" value="1"/>
</dbReference>
<dbReference type="HOGENOM" id="CLU_1643716_0_0_1"/>
<protein>
    <recommendedName>
        <fullName evidence="2">CN hydrolase domain-containing protein</fullName>
    </recommendedName>
</protein>
<dbReference type="VEuPathDB" id="FungiDB:PV06_11434"/>
<dbReference type="InterPro" id="IPR050345">
    <property type="entry name" value="Aliph_Amidase/BUP"/>
</dbReference>
<organism evidence="3 4">
    <name type="scientific">Exophiala oligosperma</name>
    <dbReference type="NCBI Taxonomy" id="215243"/>
    <lineage>
        <taxon>Eukaryota</taxon>
        <taxon>Fungi</taxon>
        <taxon>Dikarya</taxon>
        <taxon>Ascomycota</taxon>
        <taxon>Pezizomycotina</taxon>
        <taxon>Eurotiomycetes</taxon>
        <taxon>Chaetothyriomycetidae</taxon>
        <taxon>Chaetothyriales</taxon>
        <taxon>Herpotrichiellaceae</taxon>
        <taxon>Exophiala</taxon>
    </lineage>
</organism>
<proteinExistence type="predicted"/>
<dbReference type="Gene3D" id="3.60.110.10">
    <property type="entry name" value="Carbon-nitrogen hydrolase"/>
    <property type="match status" value="2"/>
</dbReference>
<evidence type="ECO:0000313" key="3">
    <source>
        <dbReference type="EMBL" id="KIW36285.1"/>
    </source>
</evidence>
<reference evidence="3 4" key="1">
    <citation type="submission" date="2015-01" db="EMBL/GenBank/DDBJ databases">
        <title>The Genome Sequence of Exophiala oligosperma CBS72588.</title>
        <authorList>
            <consortium name="The Broad Institute Genomics Platform"/>
            <person name="Cuomo C."/>
            <person name="de Hoog S."/>
            <person name="Gorbushina A."/>
            <person name="Stielow B."/>
            <person name="Teixiera M."/>
            <person name="Abouelleil A."/>
            <person name="Chapman S.B."/>
            <person name="Priest M."/>
            <person name="Young S.K."/>
            <person name="Wortman J."/>
            <person name="Nusbaum C."/>
            <person name="Birren B."/>
        </authorList>
    </citation>
    <scope>NUCLEOTIDE SEQUENCE [LARGE SCALE GENOMIC DNA]</scope>
    <source>
        <strain evidence="3 4">CBS 72588</strain>
    </source>
</reference>
<evidence type="ECO:0000256" key="1">
    <source>
        <dbReference type="ARBA" id="ARBA00022801"/>
    </source>
</evidence>
<accession>A0A0D2D222</accession>
<dbReference type="GeneID" id="27363508"/>
<dbReference type="EMBL" id="KN847363">
    <property type="protein sequence ID" value="KIW36285.1"/>
    <property type="molecule type" value="Genomic_DNA"/>
</dbReference>